<dbReference type="Gene3D" id="2.40.260.10">
    <property type="entry name" value="Sortase"/>
    <property type="match status" value="1"/>
</dbReference>
<dbReference type="NCBIfam" id="TIGR01076">
    <property type="entry name" value="sortase_fam"/>
    <property type="match status" value="1"/>
</dbReference>
<dbReference type="AlphaFoldDB" id="A0AAP5TDA5"/>
<sequence length="278" mass="31765">MCFPKEVLVIKRKWLKRTLATLIFVIGLSIIVFPFVSNAMSQQQQHRMIDTYNSVSRHSKQAVVVSTSKLNKTWSWLKNPFQKFNVKKVDKNKKSNVMNGMLTQVEMLGTINIPGIDAKLPIFKGTDDLQLSEGAGLMEKTSSLDGKKGSHSVVTAHRGLPGSKLFTDLPKMKVGDRFFINSKGKKMTYKVDRIKTVKPTELDNFQRDDNYNYVTLMTCTPYMINTHRLLVRGHRIPNEKEPAAKKQIPWLWIGLGILVAGGATYGGYRWYKRKSRRR</sequence>
<dbReference type="InterPro" id="IPR023365">
    <property type="entry name" value="Sortase_dom-sf"/>
</dbReference>
<keyword evidence="1" id="KW-0378">Hydrolase</keyword>
<feature type="active site" description="Acyl-thioester intermediate" evidence="2">
    <location>
        <position position="219"/>
    </location>
</feature>
<dbReference type="InterPro" id="IPR005754">
    <property type="entry name" value="Sortase"/>
</dbReference>
<organism evidence="4 5">
    <name type="scientific">Pediococcus parvulus</name>
    <dbReference type="NCBI Taxonomy" id="54062"/>
    <lineage>
        <taxon>Bacteria</taxon>
        <taxon>Bacillati</taxon>
        <taxon>Bacillota</taxon>
        <taxon>Bacilli</taxon>
        <taxon>Lactobacillales</taxon>
        <taxon>Lactobacillaceae</taxon>
        <taxon>Pediococcus</taxon>
    </lineage>
</organism>
<dbReference type="InterPro" id="IPR042002">
    <property type="entry name" value="Sortase_C"/>
</dbReference>
<dbReference type="NCBIfam" id="NF033745">
    <property type="entry name" value="class_C_sortase"/>
    <property type="match status" value="1"/>
</dbReference>
<evidence type="ECO:0000313" key="5">
    <source>
        <dbReference type="Proteomes" id="UP001275867"/>
    </source>
</evidence>
<comment type="caution">
    <text evidence="4">The sequence shown here is derived from an EMBL/GenBank/DDBJ whole genome shotgun (WGS) entry which is preliminary data.</text>
</comment>
<dbReference type="Pfam" id="PF04203">
    <property type="entry name" value="Sortase"/>
    <property type="match status" value="1"/>
</dbReference>
<dbReference type="CDD" id="cd05827">
    <property type="entry name" value="Sortase_C"/>
    <property type="match status" value="1"/>
</dbReference>
<dbReference type="GO" id="GO:0016787">
    <property type="term" value="F:hydrolase activity"/>
    <property type="evidence" value="ECO:0007669"/>
    <property type="project" value="UniProtKB-KW"/>
</dbReference>
<dbReference type="EMBL" id="WERX01000007">
    <property type="protein sequence ID" value="MDV7693909.1"/>
    <property type="molecule type" value="Genomic_DNA"/>
</dbReference>
<keyword evidence="3" id="KW-0472">Membrane</keyword>
<proteinExistence type="predicted"/>
<reference evidence="4" key="1">
    <citation type="submission" date="2019-10" db="EMBL/GenBank/DDBJ databases">
        <title>Malate fermentation in French cider.</title>
        <authorList>
            <person name="Cousin F.J."/>
            <person name="Medina Fernandez S."/>
            <person name="Misery B."/>
            <person name="Laplace J.-M."/>
            <person name="Cretenet M."/>
        </authorList>
    </citation>
    <scope>NUCLEOTIDE SEQUENCE</scope>
    <source>
        <strain evidence="4">UCMA15901</strain>
    </source>
</reference>
<feature type="transmembrane region" description="Helical" evidence="3">
    <location>
        <begin position="250"/>
        <end position="268"/>
    </location>
</feature>
<accession>A0AAP5TDA5</accession>
<evidence type="ECO:0000313" key="4">
    <source>
        <dbReference type="EMBL" id="MDV7693909.1"/>
    </source>
</evidence>
<keyword evidence="3" id="KW-1133">Transmembrane helix</keyword>
<evidence type="ECO:0000256" key="1">
    <source>
        <dbReference type="ARBA" id="ARBA00022801"/>
    </source>
</evidence>
<keyword evidence="3" id="KW-0812">Transmembrane</keyword>
<dbReference type="Proteomes" id="UP001275867">
    <property type="component" value="Unassembled WGS sequence"/>
</dbReference>
<evidence type="ECO:0000256" key="3">
    <source>
        <dbReference type="SAM" id="Phobius"/>
    </source>
</evidence>
<name>A0AAP5TDA5_9LACO</name>
<evidence type="ECO:0000256" key="2">
    <source>
        <dbReference type="PIRSR" id="PIRSR605754-1"/>
    </source>
</evidence>
<protein>
    <submittedName>
        <fullName evidence="4">Class C sortase</fullName>
    </submittedName>
</protein>
<feature type="transmembrane region" description="Helical" evidence="3">
    <location>
        <begin position="18"/>
        <end position="36"/>
    </location>
</feature>
<feature type="active site" description="Proton donor/acceptor" evidence="2">
    <location>
        <position position="157"/>
    </location>
</feature>
<gene>
    <name evidence="4" type="ORF">GA842_03235</name>
</gene>
<dbReference type="SUPFAM" id="SSF63817">
    <property type="entry name" value="Sortase"/>
    <property type="match status" value="1"/>
</dbReference>